<evidence type="ECO:0008006" key="4">
    <source>
        <dbReference type="Google" id="ProtNLM"/>
    </source>
</evidence>
<proteinExistence type="predicted"/>
<dbReference type="PANTHER" id="PTHR48152">
    <property type="entry name" value="F1C9.34 PROTEIN"/>
    <property type="match status" value="1"/>
</dbReference>
<dbReference type="AlphaFoldDB" id="A0AA88DXZ9"/>
<reference evidence="2" key="1">
    <citation type="submission" date="2023-07" db="EMBL/GenBank/DDBJ databases">
        <title>draft genome sequence of fig (Ficus carica).</title>
        <authorList>
            <person name="Takahashi T."/>
            <person name="Nishimura K."/>
        </authorList>
    </citation>
    <scope>NUCLEOTIDE SEQUENCE</scope>
</reference>
<accession>A0AA88DXZ9</accession>
<dbReference type="Proteomes" id="UP001187192">
    <property type="component" value="Unassembled WGS sequence"/>
</dbReference>
<keyword evidence="3" id="KW-1185">Reference proteome</keyword>
<evidence type="ECO:0000313" key="2">
    <source>
        <dbReference type="EMBL" id="GMN64125.1"/>
    </source>
</evidence>
<dbReference type="PANTHER" id="PTHR48152:SF3">
    <property type="entry name" value="DUF946 FAMILY PROTEIN (DUF946)"/>
    <property type="match status" value="1"/>
</dbReference>
<sequence length="562" mass="61271">MGNSSTTNLSKKSKPLPIDSMFTLPSALPSLPSGDGFASGRIDLGGIQVCQISTFNKVWVTREGGPGNAGATFFEPSPIPEGFHMLGCYSQPNNKQLFGWALAAKDDDGGESGTALSKPVDYSLVWSSESVKIKQDNKGYVWLPTPPDGYKATGVVVTDSPQKPPLEKVRCVRADLTEPCESESWIWGQGKEINANGFNVYSLRPTNRGTQALGVAVGTFTAQIGGTSALPPSIGCLKNTKNSNELYSSMPNLPQIQAVFNAYSPIVYFHPDEKYLPSSVTWYFTNGTLLYKRGEESQPVAVDPTGSNLPQGGANDGEYWIDLPKDEKERERVKRGDLGSAQVYLHAKPVFGSTFSDIAVWIFYPFNGPGRAKVGLINVGLGRIGEHIGDWEHMTLRISNFTGELWKLYLSEHSKGLWLDASELEYADNSGGSGKRPVAYSSLSGHAMYGKPGLVLQGNGVIGIRNDTAKSNFVFATGSNFEVVAAEYLAVVEPPWVNYLRKWGPKIDYDRKEEVKKVEKLLPGRLKKTFEKFIDDLPDEIFGEDGPTGPKLKASWNGDEAA</sequence>
<evidence type="ECO:0000256" key="1">
    <source>
        <dbReference type="SAM" id="MobiDB-lite"/>
    </source>
</evidence>
<evidence type="ECO:0000313" key="3">
    <source>
        <dbReference type="Proteomes" id="UP001187192"/>
    </source>
</evidence>
<feature type="region of interest" description="Disordered" evidence="1">
    <location>
        <begin position="541"/>
        <end position="562"/>
    </location>
</feature>
<name>A0AA88DXZ9_FICCA</name>
<dbReference type="EMBL" id="BTGU01000169">
    <property type="protein sequence ID" value="GMN64125.1"/>
    <property type="molecule type" value="Genomic_DNA"/>
</dbReference>
<protein>
    <recommendedName>
        <fullName evidence="4">Vacuolar protein sorting-associated protein 62</fullName>
    </recommendedName>
</protein>
<gene>
    <name evidence="2" type="ORF">TIFTF001_033191</name>
</gene>
<dbReference type="Pfam" id="PF06101">
    <property type="entry name" value="Vps62"/>
    <property type="match status" value="1"/>
</dbReference>
<comment type="caution">
    <text evidence="2">The sequence shown here is derived from an EMBL/GenBank/DDBJ whole genome shotgun (WGS) entry which is preliminary data.</text>
</comment>
<organism evidence="2 3">
    <name type="scientific">Ficus carica</name>
    <name type="common">Common fig</name>
    <dbReference type="NCBI Taxonomy" id="3494"/>
    <lineage>
        <taxon>Eukaryota</taxon>
        <taxon>Viridiplantae</taxon>
        <taxon>Streptophyta</taxon>
        <taxon>Embryophyta</taxon>
        <taxon>Tracheophyta</taxon>
        <taxon>Spermatophyta</taxon>
        <taxon>Magnoliopsida</taxon>
        <taxon>eudicotyledons</taxon>
        <taxon>Gunneridae</taxon>
        <taxon>Pentapetalae</taxon>
        <taxon>rosids</taxon>
        <taxon>fabids</taxon>
        <taxon>Rosales</taxon>
        <taxon>Moraceae</taxon>
        <taxon>Ficeae</taxon>
        <taxon>Ficus</taxon>
    </lineage>
</organism>
<dbReference type="InterPro" id="IPR009291">
    <property type="entry name" value="Vps62"/>
</dbReference>